<dbReference type="EMBL" id="KV429091">
    <property type="protein sequence ID" value="KZT66286.1"/>
    <property type="molecule type" value="Genomic_DNA"/>
</dbReference>
<gene>
    <name evidence="1" type="ORF">DAEQUDRAFT_471271</name>
</gene>
<proteinExistence type="predicted"/>
<evidence type="ECO:0000313" key="2">
    <source>
        <dbReference type="Proteomes" id="UP000076727"/>
    </source>
</evidence>
<keyword evidence="2" id="KW-1185">Reference proteome</keyword>
<name>A0A165MYM5_9APHY</name>
<dbReference type="AlphaFoldDB" id="A0A165MYM5"/>
<dbReference type="Proteomes" id="UP000076727">
    <property type="component" value="Unassembled WGS sequence"/>
</dbReference>
<protein>
    <submittedName>
        <fullName evidence="1">Uncharacterized protein</fullName>
    </submittedName>
</protein>
<accession>A0A165MYM5</accession>
<evidence type="ECO:0000313" key="1">
    <source>
        <dbReference type="EMBL" id="KZT66286.1"/>
    </source>
</evidence>
<reference evidence="1 2" key="1">
    <citation type="journal article" date="2016" name="Mol. Biol. Evol.">
        <title>Comparative Genomics of Early-Diverging Mushroom-Forming Fungi Provides Insights into the Origins of Lignocellulose Decay Capabilities.</title>
        <authorList>
            <person name="Nagy L.G."/>
            <person name="Riley R."/>
            <person name="Tritt A."/>
            <person name="Adam C."/>
            <person name="Daum C."/>
            <person name="Floudas D."/>
            <person name="Sun H."/>
            <person name="Yadav J.S."/>
            <person name="Pangilinan J."/>
            <person name="Larsson K.H."/>
            <person name="Matsuura K."/>
            <person name="Barry K."/>
            <person name="Labutti K."/>
            <person name="Kuo R."/>
            <person name="Ohm R.A."/>
            <person name="Bhattacharya S.S."/>
            <person name="Shirouzu T."/>
            <person name="Yoshinaga Y."/>
            <person name="Martin F.M."/>
            <person name="Grigoriev I.V."/>
            <person name="Hibbett D.S."/>
        </authorList>
    </citation>
    <scope>NUCLEOTIDE SEQUENCE [LARGE SCALE GENOMIC DNA]</scope>
    <source>
        <strain evidence="1 2">L-15889</strain>
    </source>
</reference>
<organism evidence="1 2">
    <name type="scientific">Daedalea quercina L-15889</name>
    <dbReference type="NCBI Taxonomy" id="1314783"/>
    <lineage>
        <taxon>Eukaryota</taxon>
        <taxon>Fungi</taxon>
        <taxon>Dikarya</taxon>
        <taxon>Basidiomycota</taxon>
        <taxon>Agaricomycotina</taxon>
        <taxon>Agaricomycetes</taxon>
        <taxon>Polyporales</taxon>
        <taxon>Fomitopsis</taxon>
    </lineage>
</organism>
<sequence>MIVMIPLMLLLYCTLIVCIGLDLSLLSTKPCSYVYPADVAMLHTRRPRARRSVAIVHYH</sequence>